<gene>
    <name evidence="2" type="ORF">SMSP2_00768</name>
</gene>
<evidence type="ECO:0000259" key="1">
    <source>
        <dbReference type="Pfam" id="PF07596"/>
    </source>
</evidence>
<evidence type="ECO:0000313" key="3">
    <source>
        <dbReference type="Proteomes" id="UP000188181"/>
    </source>
</evidence>
<dbReference type="InterPro" id="IPR045584">
    <property type="entry name" value="Pilin-like"/>
</dbReference>
<dbReference type="SUPFAM" id="SSF54523">
    <property type="entry name" value="Pili subunits"/>
    <property type="match status" value="1"/>
</dbReference>
<evidence type="ECO:0000313" key="2">
    <source>
        <dbReference type="EMBL" id="AQQ70420.1"/>
    </source>
</evidence>
<proteinExistence type="predicted"/>
<organism evidence="2 3">
    <name type="scientific">Limihaloglobus sulfuriphilus</name>
    <dbReference type="NCBI Taxonomy" id="1851148"/>
    <lineage>
        <taxon>Bacteria</taxon>
        <taxon>Pseudomonadati</taxon>
        <taxon>Planctomycetota</taxon>
        <taxon>Phycisphaerae</taxon>
        <taxon>Sedimentisphaerales</taxon>
        <taxon>Sedimentisphaeraceae</taxon>
        <taxon>Limihaloglobus</taxon>
    </lineage>
</organism>
<accession>A0A1Q2MCM1</accession>
<keyword evidence="3" id="KW-1185">Reference proteome</keyword>
<dbReference type="PANTHER" id="PTHR30093:SF2">
    <property type="entry name" value="TYPE II SECRETION SYSTEM PROTEIN H"/>
    <property type="match status" value="1"/>
</dbReference>
<sequence length="251" mass="28334">MVIAVIALIMSILLPALRRARNTANRLICSTNMNQISLALRAYAADNSDKVIHAGEILYTHSAQEVRMLWNIALLPYVDVRVETDLLKNAAQTWFCPADKDPYPLGFKFNPHTGMTSYALNGYHENTQTNGRNVRLGPGGGYKFSQIPSPADCMMMGETSYASQFYDNQAPQTGKYNIRNDGHHRMTSGFYHDGSMNVLYTDGHVKAFRGIDCEKEDRWIPPKFDNGKHMFSPELRLQTAQENKSFWGPGY</sequence>
<protein>
    <recommendedName>
        <fullName evidence="1">DUF1559 domain-containing protein</fullName>
    </recommendedName>
</protein>
<dbReference type="AlphaFoldDB" id="A0A1Q2MCM1"/>
<dbReference type="Pfam" id="PF07596">
    <property type="entry name" value="SBP_bac_10"/>
    <property type="match status" value="1"/>
</dbReference>
<reference evidence="3" key="1">
    <citation type="submission" date="2017-02" db="EMBL/GenBank/DDBJ databases">
        <title>Comparative genomics and description of representatives of a novel lineage of planctomycetes thriving in anoxic sediments.</title>
        <authorList>
            <person name="Spring S."/>
            <person name="Bunk B."/>
            <person name="Sproer C."/>
        </authorList>
    </citation>
    <scope>NUCLEOTIDE SEQUENCE [LARGE SCALE GENOMIC DNA]</scope>
    <source>
        <strain evidence="3">SM-Chi-D1</strain>
    </source>
</reference>
<dbReference type="InterPro" id="IPR011453">
    <property type="entry name" value="DUF1559"/>
</dbReference>
<dbReference type="STRING" id="1851148.SMSP2_00768"/>
<feature type="domain" description="DUF1559" evidence="1">
    <location>
        <begin position="19"/>
        <end position="94"/>
    </location>
</feature>
<dbReference type="Proteomes" id="UP000188181">
    <property type="component" value="Chromosome"/>
</dbReference>
<name>A0A1Q2MCM1_9BACT</name>
<dbReference type="EMBL" id="CP019646">
    <property type="protein sequence ID" value="AQQ70420.1"/>
    <property type="molecule type" value="Genomic_DNA"/>
</dbReference>
<dbReference type="PANTHER" id="PTHR30093">
    <property type="entry name" value="GENERAL SECRETION PATHWAY PROTEIN G"/>
    <property type="match status" value="1"/>
</dbReference>
<dbReference type="KEGG" id="pbas:SMSP2_00768"/>